<name>A0AAE0M2W8_9PEZI</name>
<organism evidence="1 2">
    <name type="scientific">Cercophora scortea</name>
    <dbReference type="NCBI Taxonomy" id="314031"/>
    <lineage>
        <taxon>Eukaryota</taxon>
        <taxon>Fungi</taxon>
        <taxon>Dikarya</taxon>
        <taxon>Ascomycota</taxon>
        <taxon>Pezizomycotina</taxon>
        <taxon>Sordariomycetes</taxon>
        <taxon>Sordariomycetidae</taxon>
        <taxon>Sordariales</taxon>
        <taxon>Lasiosphaeriaceae</taxon>
        <taxon>Cercophora</taxon>
    </lineage>
</organism>
<protein>
    <submittedName>
        <fullName evidence="1">Uncharacterized protein</fullName>
    </submittedName>
</protein>
<proteinExistence type="predicted"/>
<evidence type="ECO:0000313" key="2">
    <source>
        <dbReference type="Proteomes" id="UP001286456"/>
    </source>
</evidence>
<reference evidence="1" key="2">
    <citation type="submission" date="2023-06" db="EMBL/GenBank/DDBJ databases">
        <authorList>
            <consortium name="Lawrence Berkeley National Laboratory"/>
            <person name="Haridas S."/>
            <person name="Hensen N."/>
            <person name="Bonometti L."/>
            <person name="Westerberg I."/>
            <person name="Brannstrom I.O."/>
            <person name="Guillou S."/>
            <person name="Cros-Aarteil S."/>
            <person name="Calhoun S."/>
            <person name="Kuo A."/>
            <person name="Mondo S."/>
            <person name="Pangilinan J."/>
            <person name="Riley R."/>
            <person name="Labutti K."/>
            <person name="Andreopoulos B."/>
            <person name="Lipzen A."/>
            <person name="Chen C."/>
            <person name="Yanf M."/>
            <person name="Daum C."/>
            <person name="Ng V."/>
            <person name="Clum A."/>
            <person name="Steindorff A."/>
            <person name="Ohm R."/>
            <person name="Martin F."/>
            <person name="Silar P."/>
            <person name="Natvig D."/>
            <person name="Lalanne C."/>
            <person name="Gautier V."/>
            <person name="Ament-Velasquez S.L."/>
            <person name="Kruys A."/>
            <person name="Hutchinson M.I."/>
            <person name="Powell A.J."/>
            <person name="Barry K."/>
            <person name="Miller A.N."/>
            <person name="Grigoriev I.V."/>
            <person name="Debuchy R."/>
            <person name="Gladieux P."/>
            <person name="Thoren M.H."/>
            <person name="Johannesson H."/>
        </authorList>
    </citation>
    <scope>NUCLEOTIDE SEQUENCE</scope>
    <source>
        <strain evidence="1">SMH4131-1</strain>
    </source>
</reference>
<evidence type="ECO:0000313" key="1">
    <source>
        <dbReference type="EMBL" id="KAK3317341.1"/>
    </source>
</evidence>
<keyword evidence="2" id="KW-1185">Reference proteome</keyword>
<gene>
    <name evidence="1" type="ORF">B0T19DRAFT_434777</name>
</gene>
<dbReference type="EMBL" id="JAUEPO010000007">
    <property type="protein sequence ID" value="KAK3317341.1"/>
    <property type="molecule type" value="Genomic_DNA"/>
</dbReference>
<dbReference type="AlphaFoldDB" id="A0AAE0M2W8"/>
<reference evidence="1" key="1">
    <citation type="journal article" date="2023" name="Mol. Phylogenet. Evol.">
        <title>Genome-scale phylogeny and comparative genomics of the fungal order Sordariales.</title>
        <authorList>
            <person name="Hensen N."/>
            <person name="Bonometti L."/>
            <person name="Westerberg I."/>
            <person name="Brannstrom I.O."/>
            <person name="Guillou S."/>
            <person name="Cros-Aarteil S."/>
            <person name="Calhoun S."/>
            <person name="Haridas S."/>
            <person name="Kuo A."/>
            <person name="Mondo S."/>
            <person name="Pangilinan J."/>
            <person name="Riley R."/>
            <person name="LaButti K."/>
            <person name="Andreopoulos B."/>
            <person name="Lipzen A."/>
            <person name="Chen C."/>
            <person name="Yan M."/>
            <person name="Daum C."/>
            <person name="Ng V."/>
            <person name="Clum A."/>
            <person name="Steindorff A."/>
            <person name="Ohm R.A."/>
            <person name="Martin F."/>
            <person name="Silar P."/>
            <person name="Natvig D.O."/>
            <person name="Lalanne C."/>
            <person name="Gautier V."/>
            <person name="Ament-Velasquez S.L."/>
            <person name="Kruys A."/>
            <person name="Hutchinson M.I."/>
            <person name="Powell A.J."/>
            <person name="Barry K."/>
            <person name="Miller A.N."/>
            <person name="Grigoriev I.V."/>
            <person name="Debuchy R."/>
            <person name="Gladieux P."/>
            <person name="Hiltunen Thoren M."/>
            <person name="Johannesson H."/>
        </authorList>
    </citation>
    <scope>NUCLEOTIDE SEQUENCE</scope>
    <source>
        <strain evidence="1">SMH4131-1</strain>
    </source>
</reference>
<sequence>MRACVRVSSIIAFCTIPVPSPYQRVPEPILFTKHEWFKLCAALRALPLTQRGPQNKKHRFGILRVVLLIQRRGGGPAGGRSSASVCPVCNIALHILGSTALIASLFRCRFKSSSQAVFDGTIVRIIKELHGKAVRSETDLGDKNRGMLVIGFGPTLLKTKVHDVSRLSYLLSQFSTQYLVGSAEFPGFECDRSQTLFIYVRYCMVWR</sequence>
<accession>A0AAE0M2W8</accession>
<comment type="caution">
    <text evidence="1">The sequence shown here is derived from an EMBL/GenBank/DDBJ whole genome shotgun (WGS) entry which is preliminary data.</text>
</comment>
<dbReference type="Proteomes" id="UP001286456">
    <property type="component" value="Unassembled WGS sequence"/>
</dbReference>